<gene>
    <name evidence="2" type="ORF">O181_051228</name>
</gene>
<evidence type="ECO:0000313" key="2">
    <source>
        <dbReference type="EMBL" id="MBW0511513.1"/>
    </source>
</evidence>
<evidence type="ECO:0000259" key="1">
    <source>
        <dbReference type="Pfam" id="PF24626"/>
    </source>
</evidence>
<organism evidence="2 3">
    <name type="scientific">Austropuccinia psidii MF-1</name>
    <dbReference type="NCBI Taxonomy" id="1389203"/>
    <lineage>
        <taxon>Eukaryota</taxon>
        <taxon>Fungi</taxon>
        <taxon>Dikarya</taxon>
        <taxon>Basidiomycota</taxon>
        <taxon>Pucciniomycotina</taxon>
        <taxon>Pucciniomycetes</taxon>
        <taxon>Pucciniales</taxon>
        <taxon>Sphaerophragmiaceae</taxon>
        <taxon>Austropuccinia</taxon>
    </lineage>
</organism>
<sequence length="136" mass="15596">MMDMYPTASSFRIILGKAKHHSNRCMKDSFKYSKERWNKIDKPPGFEVKDLVFLSTLNVNNIKGPKTFKYSFSGPFMIRALHGPNAVKLELTGGLMNTHPTFFVSVVRSYSSSNQDLFLLRYIIILEITPLEEGEE</sequence>
<dbReference type="Pfam" id="PF24626">
    <property type="entry name" value="SH3_Tf2-1"/>
    <property type="match status" value="1"/>
</dbReference>
<dbReference type="AlphaFoldDB" id="A0A9Q3E392"/>
<feature type="domain" description="Tf2-1-like SH3-like" evidence="1">
    <location>
        <begin position="50"/>
        <end position="110"/>
    </location>
</feature>
<dbReference type="InterPro" id="IPR056924">
    <property type="entry name" value="SH3_Tf2-1"/>
</dbReference>
<proteinExistence type="predicted"/>
<accession>A0A9Q3E392</accession>
<dbReference type="Proteomes" id="UP000765509">
    <property type="component" value="Unassembled WGS sequence"/>
</dbReference>
<dbReference type="EMBL" id="AVOT02022223">
    <property type="protein sequence ID" value="MBW0511513.1"/>
    <property type="molecule type" value="Genomic_DNA"/>
</dbReference>
<comment type="caution">
    <text evidence="2">The sequence shown here is derived from an EMBL/GenBank/DDBJ whole genome shotgun (WGS) entry which is preliminary data.</text>
</comment>
<reference evidence="2" key="1">
    <citation type="submission" date="2021-03" db="EMBL/GenBank/DDBJ databases">
        <title>Draft genome sequence of rust myrtle Austropuccinia psidii MF-1, a brazilian biotype.</title>
        <authorList>
            <person name="Quecine M.C."/>
            <person name="Pachon D.M.R."/>
            <person name="Bonatelli M.L."/>
            <person name="Correr F.H."/>
            <person name="Franceschini L.M."/>
            <person name="Leite T.F."/>
            <person name="Margarido G.R.A."/>
            <person name="Almeida C.A."/>
            <person name="Ferrarezi J.A."/>
            <person name="Labate C.A."/>
        </authorList>
    </citation>
    <scope>NUCLEOTIDE SEQUENCE</scope>
    <source>
        <strain evidence="2">MF-1</strain>
    </source>
</reference>
<protein>
    <recommendedName>
        <fullName evidence="1">Tf2-1-like SH3-like domain-containing protein</fullName>
    </recommendedName>
</protein>
<evidence type="ECO:0000313" key="3">
    <source>
        <dbReference type="Proteomes" id="UP000765509"/>
    </source>
</evidence>
<keyword evidence="3" id="KW-1185">Reference proteome</keyword>
<name>A0A9Q3E392_9BASI</name>